<organism evidence="11 12">
    <name type="scientific">Dillenia turbinata</name>
    <dbReference type="NCBI Taxonomy" id="194707"/>
    <lineage>
        <taxon>Eukaryota</taxon>
        <taxon>Viridiplantae</taxon>
        <taxon>Streptophyta</taxon>
        <taxon>Embryophyta</taxon>
        <taxon>Tracheophyta</taxon>
        <taxon>Spermatophyta</taxon>
        <taxon>Magnoliopsida</taxon>
        <taxon>eudicotyledons</taxon>
        <taxon>Gunneridae</taxon>
        <taxon>Pentapetalae</taxon>
        <taxon>Dilleniales</taxon>
        <taxon>Dilleniaceae</taxon>
        <taxon>Dillenia</taxon>
    </lineage>
</organism>
<comment type="caution">
    <text evidence="11">The sequence shown here is derived from an EMBL/GenBank/DDBJ whole genome shotgun (WGS) entry which is preliminary data.</text>
</comment>
<feature type="domain" description="Fungal lipase-type" evidence="10">
    <location>
        <begin position="46"/>
        <end position="192"/>
    </location>
</feature>
<feature type="region of interest" description="Disordered" evidence="9">
    <location>
        <begin position="310"/>
        <end position="344"/>
    </location>
</feature>
<comment type="subcellular location">
    <subcellularLocation>
        <location evidence="1">Plastid</location>
        <location evidence="1">Chloroplast</location>
    </subcellularLocation>
</comment>
<dbReference type="Gene3D" id="3.40.50.1820">
    <property type="entry name" value="alpha/beta hydrolase"/>
    <property type="match status" value="1"/>
</dbReference>
<evidence type="ECO:0000256" key="3">
    <source>
        <dbReference type="ARBA" id="ARBA00022528"/>
    </source>
</evidence>
<dbReference type="GO" id="GO:0016042">
    <property type="term" value="P:lipid catabolic process"/>
    <property type="evidence" value="ECO:0007669"/>
    <property type="project" value="UniProtKB-KW"/>
</dbReference>
<feature type="compositionally biased region" description="Acidic residues" evidence="9">
    <location>
        <begin position="323"/>
        <end position="333"/>
    </location>
</feature>
<dbReference type="PANTHER" id="PTHR31403:SF13">
    <property type="entry name" value="ALPHA_BETA-HYDROLASES SUPERFAMILY PROTEIN"/>
    <property type="match status" value="1"/>
</dbReference>
<keyword evidence="12" id="KW-1185">Reference proteome</keyword>
<dbReference type="GO" id="GO:0009507">
    <property type="term" value="C:chloroplast"/>
    <property type="evidence" value="ECO:0007669"/>
    <property type="project" value="UniProtKB-SubCell"/>
</dbReference>
<evidence type="ECO:0000256" key="1">
    <source>
        <dbReference type="ARBA" id="ARBA00004229"/>
    </source>
</evidence>
<evidence type="ECO:0000256" key="9">
    <source>
        <dbReference type="SAM" id="MobiDB-lite"/>
    </source>
</evidence>
<dbReference type="GO" id="GO:0047714">
    <property type="term" value="F:galactolipase activity"/>
    <property type="evidence" value="ECO:0007669"/>
    <property type="project" value="UniProtKB-ARBA"/>
</dbReference>
<dbReference type="SUPFAM" id="SSF53474">
    <property type="entry name" value="alpha/beta-Hydrolases"/>
    <property type="match status" value="1"/>
</dbReference>
<evidence type="ECO:0000259" key="10">
    <source>
        <dbReference type="Pfam" id="PF01764"/>
    </source>
</evidence>
<evidence type="ECO:0000256" key="8">
    <source>
        <dbReference type="ARBA" id="ARBA00023098"/>
    </source>
</evidence>
<protein>
    <submittedName>
        <fullName evidence="11">Fungal lipase-like domain</fullName>
    </submittedName>
</protein>
<dbReference type="EMBL" id="JBAMMX010000023">
    <property type="protein sequence ID" value="KAK6917128.1"/>
    <property type="molecule type" value="Genomic_DNA"/>
</dbReference>
<evidence type="ECO:0000256" key="2">
    <source>
        <dbReference type="ARBA" id="ARBA00010701"/>
    </source>
</evidence>
<proteinExistence type="inferred from homology"/>
<keyword evidence="8" id="KW-0443">Lipid metabolism</keyword>
<keyword evidence="5" id="KW-0378">Hydrolase</keyword>
<keyword evidence="7" id="KW-0442">Lipid degradation</keyword>
<dbReference type="InterPro" id="IPR029058">
    <property type="entry name" value="AB_hydrolase_fold"/>
</dbReference>
<evidence type="ECO:0000256" key="6">
    <source>
        <dbReference type="ARBA" id="ARBA00022946"/>
    </source>
</evidence>
<evidence type="ECO:0000256" key="7">
    <source>
        <dbReference type="ARBA" id="ARBA00022963"/>
    </source>
</evidence>
<keyword evidence="6" id="KW-0809">Transit peptide</keyword>
<reference evidence="11 12" key="1">
    <citation type="submission" date="2023-12" db="EMBL/GenBank/DDBJ databases">
        <title>A high-quality genome assembly for Dillenia turbinata (Dilleniales).</title>
        <authorList>
            <person name="Chanderbali A."/>
        </authorList>
    </citation>
    <scope>NUCLEOTIDE SEQUENCE [LARGE SCALE GENOMIC DNA]</scope>
    <source>
        <strain evidence="11">LSX21</strain>
        <tissue evidence="11">Leaf</tissue>
    </source>
</reference>
<dbReference type="PANTHER" id="PTHR31403">
    <property type="entry name" value="PHOSPHOLIPASE A1-IBETA2, CHLOROPLASTIC"/>
    <property type="match status" value="1"/>
</dbReference>
<evidence type="ECO:0000313" key="12">
    <source>
        <dbReference type="Proteomes" id="UP001370490"/>
    </source>
</evidence>
<accession>A0AAN8UWE9</accession>
<dbReference type="Pfam" id="PF01764">
    <property type="entry name" value="Lipase_3"/>
    <property type="match status" value="1"/>
</dbReference>
<keyword evidence="4" id="KW-0934">Plastid</keyword>
<name>A0AAN8UWE9_9MAGN</name>
<gene>
    <name evidence="11" type="ORF">RJ641_017879</name>
</gene>
<sequence length="344" mass="38455">MSDIIMPRWVETSLADSAWSKESNWMGYVAVSTENELERLGRRDIVVAWRGTIAPAEWVQNVKVKLTPLGEGNVKVEQGFLSVYTTKSKSSKYNKKSASQQAMKELKKLVSSYKEKGEELSLTITGHSLGGALALLNAHEAATTFSSDVPVSAITFAVPRVGNIAFRNELDKIGVKVLRVVNKPDMVPKVPGFGRIDAMIHNKLDRPIAQKLYWTYAHVGVVLEVDISKSPFVKQEFILVGFHSLEIYLHHVNGYHSSKSEFRKDAKRDIALINKSTGMLIDEVKIPENWRQLSNKGLVYNEYGRWVEPTRVEDDLPSPPSESSDDDESDDSSTEGASQENQMN</sequence>
<keyword evidence="3" id="KW-0150">Chloroplast</keyword>
<dbReference type="CDD" id="cd00519">
    <property type="entry name" value="Lipase_3"/>
    <property type="match status" value="1"/>
</dbReference>
<dbReference type="InterPro" id="IPR002921">
    <property type="entry name" value="Fungal_lipase-type"/>
</dbReference>
<comment type="similarity">
    <text evidence="2">Belongs to the AB hydrolase superfamily. Lipase family.</text>
</comment>
<evidence type="ECO:0000256" key="5">
    <source>
        <dbReference type="ARBA" id="ARBA00022801"/>
    </source>
</evidence>
<dbReference type="Proteomes" id="UP001370490">
    <property type="component" value="Unassembled WGS sequence"/>
</dbReference>
<evidence type="ECO:0000313" key="11">
    <source>
        <dbReference type="EMBL" id="KAK6917128.1"/>
    </source>
</evidence>
<dbReference type="GO" id="GO:0008970">
    <property type="term" value="F:phospholipase A1 activity"/>
    <property type="evidence" value="ECO:0007669"/>
    <property type="project" value="UniProtKB-ARBA"/>
</dbReference>
<dbReference type="AlphaFoldDB" id="A0AAN8UWE9"/>
<evidence type="ECO:0000256" key="4">
    <source>
        <dbReference type="ARBA" id="ARBA00022640"/>
    </source>
</evidence>
<feature type="compositionally biased region" description="Polar residues" evidence="9">
    <location>
        <begin position="334"/>
        <end position="344"/>
    </location>
</feature>